<accession>A0ABU8NEJ5</accession>
<protein>
    <submittedName>
        <fullName evidence="2">DUF2567 domain-containing protein</fullName>
    </submittedName>
</protein>
<evidence type="ECO:0000313" key="3">
    <source>
        <dbReference type="Proteomes" id="UP001370100"/>
    </source>
</evidence>
<evidence type="ECO:0000313" key="2">
    <source>
        <dbReference type="EMBL" id="MEJ2890781.1"/>
    </source>
</evidence>
<dbReference type="Proteomes" id="UP001370100">
    <property type="component" value="Unassembled WGS sequence"/>
</dbReference>
<dbReference type="EMBL" id="JBBEGL010000017">
    <property type="protein sequence ID" value="MEJ2890781.1"/>
    <property type="molecule type" value="Genomic_DNA"/>
</dbReference>
<feature type="transmembrane region" description="Helical" evidence="1">
    <location>
        <begin position="112"/>
        <end position="135"/>
    </location>
</feature>
<reference evidence="2 3" key="1">
    <citation type="submission" date="2024-03" db="EMBL/GenBank/DDBJ databases">
        <title>Actinomycetospora sp. OC33-EN06, a novel actinomycete isolated from wild orchid (Aerides multiflora).</title>
        <authorList>
            <person name="Suriyachadkun C."/>
        </authorList>
    </citation>
    <scope>NUCLEOTIDE SEQUENCE [LARGE SCALE GENOMIC DNA]</scope>
    <source>
        <strain evidence="2 3">OC33-EN06</strain>
    </source>
</reference>
<name>A0ABU8NEJ5_9PSEU</name>
<feature type="transmembrane region" description="Helical" evidence="1">
    <location>
        <begin position="81"/>
        <end position="100"/>
    </location>
</feature>
<sequence length="204" mass="20552">MSAPPVLDDDFLPTEPEGRLTRAELRGDVPAALRLAAILTVVGLPLGALWALLAPDVHVVALPGSGTGSPAGEADHAFDAVAIHLLMVAAFGVIAGAVAWRRRHRRGPVMLVALVVGALVGAVLAGRVGALFAWASSPVPVLVDPAALGTSGVPGAPVPAVLTSLPPSPGPWWIALVAGLGAALTYVLAAIVDGHEDMGREEPA</sequence>
<feature type="transmembrane region" description="Helical" evidence="1">
    <location>
        <begin position="172"/>
        <end position="192"/>
    </location>
</feature>
<dbReference type="RefSeq" id="WP_337718972.1">
    <property type="nucleotide sequence ID" value="NZ_JBBEGL010000017.1"/>
</dbReference>
<keyword evidence="1" id="KW-1133">Transmembrane helix</keyword>
<evidence type="ECO:0000256" key="1">
    <source>
        <dbReference type="SAM" id="Phobius"/>
    </source>
</evidence>
<dbReference type="Pfam" id="PF10821">
    <property type="entry name" value="DUF2567"/>
    <property type="match status" value="1"/>
</dbReference>
<organism evidence="2 3">
    <name type="scientific">Actinomycetospora aeridis</name>
    <dbReference type="NCBI Taxonomy" id="3129231"/>
    <lineage>
        <taxon>Bacteria</taxon>
        <taxon>Bacillati</taxon>
        <taxon>Actinomycetota</taxon>
        <taxon>Actinomycetes</taxon>
        <taxon>Pseudonocardiales</taxon>
        <taxon>Pseudonocardiaceae</taxon>
        <taxon>Actinomycetospora</taxon>
    </lineage>
</organism>
<keyword evidence="1" id="KW-0472">Membrane</keyword>
<gene>
    <name evidence="2" type="ORF">WCD41_30280</name>
</gene>
<comment type="caution">
    <text evidence="2">The sequence shown here is derived from an EMBL/GenBank/DDBJ whole genome shotgun (WGS) entry which is preliminary data.</text>
</comment>
<feature type="transmembrane region" description="Helical" evidence="1">
    <location>
        <begin position="31"/>
        <end position="53"/>
    </location>
</feature>
<keyword evidence="3" id="KW-1185">Reference proteome</keyword>
<keyword evidence="1" id="KW-0812">Transmembrane</keyword>
<proteinExistence type="predicted"/>
<dbReference type="InterPro" id="IPR021213">
    <property type="entry name" value="DUF2567"/>
</dbReference>